<sequence length="172" mass="17840">MKNPIALACAAALLGACASAPQQPLNARPVPADRLLAYQDPIEGGATLVLVRQPGDRDSECFIIVSVGGTPAAVLAEAETAELHLPAGRQKLELGRTGIDDCNKDKNFGSTMGGSFAAGEVQRVALKIERATIDMQNLPSTTAVVDAPMAEAAKPVEKPKWETEAAPKAGTP</sequence>
<protein>
    <recommendedName>
        <fullName evidence="4">Lipoprotein</fullName>
    </recommendedName>
</protein>
<dbReference type="AlphaFoldDB" id="I8T153"/>
<dbReference type="Proteomes" id="UP000003704">
    <property type="component" value="Unassembled WGS sequence"/>
</dbReference>
<feature type="compositionally biased region" description="Basic and acidic residues" evidence="1">
    <location>
        <begin position="154"/>
        <end position="165"/>
    </location>
</feature>
<evidence type="ECO:0008006" key="4">
    <source>
        <dbReference type="Google" id="ProtNLM"/>
    </source>
</evidence>
<reference evidence="2 3" key="1">
    <citation type="journal article" date="2012" name="J. Bacteriol.">
        <title>Genome Sequence of n-Alkane-Degrading Hydrocarboniphaga effusa Strain AP103T (ATCC BAA-332T).</title>
        <authorList>
            <person name="Chang H.K."/>
            <person name="Zylstra G.J."/>
            <person name="Chae J.C."/>
        </authorList>
    </citation>
    <scope>NUCLEOTIDE SEQUENCE [LARGE SCALE GENOMIC DNA]</scope>
    <source>
        <strain evidence="2 3">AP103</strain>
    </source>
</reference>
<evidence type="ECO:0000313" key="3">
    <source>
        <dbReference type="Proteomes" id="UP000003704"/>
    </source>
</evidence>
<gene>
    <name evidence="2" type="ORF">WQQ_40450</name>
</gene>
<organism evidence="2 3">
    <name type="scientific">Hydrocarboniphaga effusa AP103</name>
    <dbReference type="NCBI Taxonomy" id="1172194"/>
    <lineage>
        <taxon>Bacteria</taxon>
        <taxon>Pseudomonadati</taxon>
        <taxon>Pseudomonadota</taxon>
        <taxon>Gammaproteobacteria</taxon>
        <taxon>Nevskiales</taxon>
        <taxon>Nevskiaceae</taxon>
        <taxon>Hydrocarboniphaga</taxon>
    </lineage>
</organism>
<dbReference type="OrthoDB" id="9154618at2"/>
<accession>I8T153</accession>
<dbReference type="RefSeq" id="WP_007186980.1">
    <property type="nucleotide sequence ID" value="NZ_AKGD01000004.1"/>
</dbReference>
<proteinExistence type="predicted"/>
<name>I8T153_9GAMM</name>
<evidence type="ECO:0000256" key="1">
    <source>
        <dbReference type="SAM" id="MobiDB-lite"/>
    </source>
</evidence>
<dbReference type="PROSITE" id="PS51257">
    <property type="entry name" value="PROKAR_LIPOPROTEIN"/>
    <property type="match status" value="1"/>
</dbReference>
<feature type="region of interest" description="Disordered" evidence="1">
    <location>
        <begin position="150"/>
        <end position="172"/>
    </location>
</feature>
<evidence type="ECO:0000313" key="2">
    <source>
        <dbReference type="EMBL" id="EIT67610.1"/>
    </source>
</evidence>
<dbReference type="EMBL" id="AKGD01000004">
    <property type="protein sequence ID" value="EIT67610.1"/>
    <property type="molecule type" value="Genomic_DNA"/>
</dbReference>
<comment type="caution">
    <text evidence="2">The sequence shown here is derived from an EMBL/GenBank/DDBJ whole genome shotgun (WGS) entry which is preliminary data.</text>
</comment>
<keyword evidence="3" id="KW-1185">Reference proteome</keyword>